<dbReference type="EMBL" id="WTVM01000050">
    <property type="protein sequence ID" value="NMG03293.1"/>
    <property type="molecule type" value="Genomic_DNA"/>
</dbReference>
<dbReference type="InterPro" id="IPR000944">
    <property type="entry name" value="Tscrpt_reg_Rrf2"/>
</dbReference>
<gene>
    <name evidence="1" type="ORF">GPA21_09930</name>
</gene>
<protein>
    <submittedName>
        <fullName evidence="1">Rrf2 family transcriptional regulator</fullName>
    </submittedName>
</protein>
<evidence type="ECO:0000313" key="2">
    <source>
        <dbReference type="Proteomes" id="UP000599523"/>
    </source>
</evidence>
<dbReference type="GO" id="GO:0003700">
    <property type="term" value="F:DNA-binding transcription factor activity"/>
    <property type="evidence" value="ECO:0007669"/>
    <property type="project" value="TreeGrafter"/>
</dbReference>
<dbReference type="PANTHER" id="PTHR33221">
    <property type="entry name" value="WINGED HELIX-TURN-HELIX TRANSCRIPTIONAL REGULATOR, RRF2 FAMILY"/>
    <property type="match status" value="1"/>
</dbReference>
<evidence type="ECO:0000313" key="1">
    <source>
        <dbReference type="EMBL" id="NMG03293.1"/>
    </source>
</evidence>
<reference evidence="1" key="1">
    <citation type="submission" date="2019-12" db="EMBL/GenBank/DDBJ databases">
        <title>Comparative genomics gives insights into the taxonomy of the Azoarcus-Aromatoleum group and reveals separate origins of nif in the plant-associated Azoarcus and non-plant-associated Aromatoleum sub-groups.</title>
        <authorList>
            <person name="Lafos M."/>
            <person name="Maluk M."/>
            <person name="Batista M."/>
            <person name="Junghare M."/>
            <person name="Carmona M."/>
            <person name="Faoro H."/>
            <person name="Cruz L.M."/>
            <person name="Battistoni F."/>
            <person name="De Souza E."/>
            <person name="Pedrosa F."/>
            <person name="Chen W.-M."/>
            <person name="Poole P.S."/>
            <person name="Dixon R.A."/>
            <person name="James E.K."/>
        </authorList>
    </citation>
    <scope>NUCLEOTIDE SEQUENCE</scope>
    <source>
        <strain evidence="1">NSC3</strain>
    </source>
</reference>
<dbReference type="Gene3D" id="1.10.10.10">
    <property type="entry name" value="Winged helix-like DNA-binding domain superfamily/Winged helix DNA-binding domain"/>
    <property type="match status" value="1"/>
</dbReference>
<dbReference type="GO" id="GO:0005829">
    <property type="term" value="C:cytosol"/>
    <property type="evidence" value="ECO:0007669"/>
    <property type="project" value="TreeGrafter"/>
</dbReference>
<dbReference type="AlphaFoldDB" id="A0A972JAP2"/>
<comment type="caution">
    <text evidence="1">The sequence shown here is derived from an EMBL/GenBank/DDBJ whole genome shotgun (WGS) entry which is preliminary data.</text>
</comment>
<keyword evidence="2" id="KW-1185">Reference proteome</keyword>
<dbReference type="Pfam" id="PF02082">
    <property type="entry name" value="Rrf2"/>
    <property type="match status" value="1"/>
</dbReference>
<dbReference type="InterPro" id="IPR036390">
    <property type="entry name" value="WH_DNA-bd_sf"/>
</dbReference>
<sequence length="154" mass="16799">MRQDSKLSSVLHVLLHMAEHDGPVTSEMLAKAMLTNPVVVRRVMAGLRDRGYVRSEKGHGGGWSLACDLSKLTLRDVYEALGEPSLLAIGNRTESPGCLVEQAVNAALGRAFDEAETLLLSRFGAVTLAQLSADFHHRLARRKRPYDLEAVHGA</sequence>
<dbReference type="InterPro" id="IPR036388">
    <property type="entry name" value="WH-like_DNA-bd_sf"/>
</dbReference>
<dbReference type="PROSITE" id="PS51197">
    <property type="entry name" value="HTH_RRF2_2"/>
    <property type="match status" value="1"/>
</dbReference>
<accession>A0A972JAP2</accession>
<dbReference type="SUPFAM" id="SSF46785">
    <property type="entry name" value="Winged helix' DNA-binding domain"/>
    <property type="match status" value="1"/>
</dbReference>
<dbReference type="RefSeq" id="WP_168988048.1">
    <property type="nucleotide sequence ID" value="NZ_CAWPHM010000276.1"/>
</dbReference>
<proteinExistence type="predicted"/>
<organism evidence="1 2">
    <name type="scientific">Azoarcus taiwanensis</name>
    <dbReference type="NCBI Taxonomy" id="666964"/>
    <lineage>
        <taxon>Bacteria</taxon>
        <taxon>Pseudomonadati</taxon>
        <taxon>Pseudomonadota</taxon>
        <taxon>Betaproteobacteria</taxon>
        <taxon>Rhodocyclales</taxon>
        <taxon>Zoogloeaceae</taxon>
        <taxon>Azoarcus</taxon>
    </lineage>
</organism>
<name>A0A972JAP2_9RHOO</name>
<dbReference type="PANTHER" id="PTHR33221:SF15">
    <property type="entry name" value="HTH-TYPE TRANSCRIPTIONAL REGULATOR YWGB-RELATED"/>
    <property type="match status" value="1"/>
</dbReference>
<dbReference type="Proteomes" id="UP000599523">
    <property type="component" value="Unassembled WGS sequence"/>
</dbReference>